<comment type="catalytic activity">
    <reaction evidence="4">
        <text>nicotinate beta-D-ribonucleotide + CO2 + diphosphate = quinolinate + 5-phospho-alpha-D-ribose 1-diphosphate + 2 H(+)</text>
        <dbReference type="Rhea" id="RHEA:12733"/>
        <dbReference type="ChEBI" id="CHEBI:15378"/>
        <dbReference type="ChEBI" id="CHEBI:16526"/>
        <dbReference type="ChEBI" id="CHEBI:29959"/>
        <dbReference type="ChEBI" id="CHEBI:33019"/>
        <dbReference type="ChEBI" id="CHEBI:57502"/>
        <dbReference type="ChEBI" id="CHEBI:58017"/>
        <dbReference type="EC" id="2.4.2.19"/>
    </reaction>
</comment>
<dbReference type="STRING" id="246194.CHY_1276"/>
<feature type="domain" description="Quinolinate phosphoribosyl transferase N-terminal" evidence="7">
    <location>
        <begin position="11"/>
        <end position="92"/>
    </location>
</feature>
<protein>
    <submittedName>
        <fullName evidence="8">Putative nicotinate-nucleotide pyrophosphorylase</fullName>
    </submittedName>
</protein>
<accession>Q3ACM4</accession>
<dbReference type="InterPro" id="IPR037128">
    <property type="entry name" value="Quinolinate_PRibosylTase_N_sf"/>
</dbReference>
<keyword evidence="3 5" id="KW-0808">Transferase</keyword>
<gene>
    <name evidence="8" type="ordered locus">CHY_1276</name>
</gene>
<evidence type="ECO:0000313" key="9">
    <source>
        <dbReference type="Proteomes" id="UP000002706"/>
    </source>
</evidence>
<dbReference type="InterPro" id="IPR022412">
    <property type="entry name" value="Quinolinate_PRibosylTrfase_N"/>
</dbReference>
<comment type="similarity">
    <text evidence="1 5">Belongs to the NadC/ModD family.</text>
</comment>
<dbReference type="InParanoid" id="Q3ACM4"/>
<keyword evidence="2 5" id="KW-0328">Glycosyltransferase</keyword>
<dbReference type="HOGENOM" id="CLU_1037177_0_0_9"/>
<dbReference type="Gene3D" id="3.90.1170.20">
    <property type="entry name" value="Quinolinate phosphoribosyl transferase, N-terminal domain"/>
    <property type="match status" value="1"/>
</dbReference>
<evidence type="ECO:0000256" key="5">
    <source>
        <dbReference type="PIRNR" id="PIRNR006250"/>
    </source>
</evidence>
<evidence type="ECO:0000259" key="6">
    <source>
        <dbReference type="Pfam" id="PF01729"/>
    </source>
</evidence>
<dbReference type="GO" id="GO:0005737">
    <property type="term" value="C:cytoplasm"/>
    <property type="evidence" value="ECO:0007669"/>
    <property type="project" value="TreeGrafter"/>
</dbReference>
<dbReference type="GO" id="GO:0034213">
    <property type="term" value="P:quinolinate catabolic process"/>
    <property type="evidence" value="ECO:0007669"/>
    <property type="project" value="TreeGrafter"/>
</dbReference>
<feature type="domain" description="Quinolinate phosphoribosyl transferase C-terminal" evidence="6">
    <location>
        <begin position="94"/>
        <end position="267"/>
    </location>
</feature>
<dbReference type="SUPFAM" id="SSF51690">
    <property type="entry name" value="Nicotinate/Quinolinate PRTase C-terminal domain-like"/>
    <property type="match status" value="1"/>
</dbReference>
<dbReference type="OrthoDB" id="1677778at2"/>
<evidence type="ECO:0000256" key="4">
    <source>
        <dbReference type="ARBA" id="ARBA00047445"/>
    </source>
</evidence>
<evidence type="ECO:0000259" key="7">
    <source>
        <dbReference type="Pfam" id="PF02749"/>
    </source>
</evidence>
<dbReference type="EMBL" id="CP000141">
    <property type="protein sequence ID" value="ABB15726.1"/>
    <property type="molecule type" value="Genomic_DNA"/>
</dbReference>
<dbReference type="InterPro" id="IPR027277">
    <property type="entry name" value="NadC/ModD"/>
</dbReference>
<reference evidence="8 9" key="1">
    <citation type="journal article" date="2005" name="PLoS Genet.">
        <title>Life in hot carbon monoxide: the complete genome sequence of Carboxydothermus hydrogenoformans Z-2901.</title>
        <authorList>
            <person name="Wu M."/>
            <person name="Ren Q."/>
            <person name="Durkin A.S."/>
            <person name="Daugherty S.C."/>
            <person name="Brinkac L.M."/>
            <person name="Dodson R.J."/>
            <person name="Madupu R."/>
            <person name="Sullivan S.A."/>
            <person name="Kolonay J.F."/>
            <person name="Haft D.H."/>
            <person name="Nelson W.C."/>
            <person name="Tallon L.J."/>
            <person name="Jones K.M."/>
            <person name="Ulrich L.E."/>
            <person name="Gonzalez J.M."/>
            <person name="Zhulin I.B."/>
            <person name="Robb F.T."/>
            <person name="Eisen J.A."/>
        </authorList>
    </citation>
    <scope>NUCLEOTIDE SEQUENCE [LARGE SCALE GENOMIC DNA]</scope>
    <source>
        <strain evidence="9">ATCC BAA-161 / DSM 6008 / Z-2901</strain>
    </source>
</reference>
<dbReference type="PANTHER" id="PTHR32179">
    <property type="entry name" value="NICOTINATE-NUCLEOTIDE PYROPHOSPHORYLASE [CARBOXYLATING]"/>
    <property type="match status" value="1"/>
</dbReference>
<dbReference type="PANTHER" id="PTHR32179:SF3">
    <property type="entry name" value="NICOTINATE-NUCLEOTIDE PYROPHOSPHORYLASE [CARBOXYLATING]"/>
    <property type="match status" value="1"/>
</dbReference>
<dbReference type="Proteomes" id="UP000002706">
    <property type="component" value="Chromosome"/>
</dbReference>
<evidence type="ECO:0000313" key="8">
    <source>
        <dbReference type="EMBL" id="ABB15726.1"/>
    </source>
</evidence>
<dbReference type="GO" id="GO:0004514">
    <property type="term" value="F:nicotinate-nucleotide diphosphorylase (carboxylating) activity"/>
    <property type="evidence" value="ECO:0007669"/>
    <property type="project" value="UniProtKB-EC"/>
</dbReference>
<dbReference type="InterPro" id="IPR002638">
    <property type="entry name" value="Quinolinate_PRibosylTrfase_C"/>
</dbReference>
<organism evidence="8 9">
    <name type="scientific">Carboxydothermus hydrogenoformans (strain ATCC BAA-161 / DSM 6008 / Z-2901)</name>
    <dbReference type="NCBI Taxonomy" id="246194"/>
    <lineage>
        <taxon>Bacteria</taxon>
        <taxon>Bacillati</taxon>
        <taxon>Bacillota</taxon>
        <taxon>Clostridia</taxon>
        <taxon>Thermoanaerobacterales</taxon>
        <taxon>Thermoanaerobacteraceae</taxon>
        <taxon>Carboxydothermus</taxon>
    </lineage>
</organism>
<proteinExistence type="inferred from homology"/>
<evidence type="ECO:0000256" key="3">
    <source>
        <dbReference type="ARBA" id="ARBA00022679"/>
    </source>
</evidence>
<dbReference type="KEGG" id="chy:CHY_1276"/>
<dbReference type="Gene3D" id="3.20.20.70">
    <property type="entry name" value="Aldolase class I"/>
    <property type="match status" value="1"/>
</dbReference>
<dbReference type="Pfam" id="PF01729">
    <property type="entry name" value="QRPTase_C"/>
    <property type="match status" value="1"/>
</dbReference>
<dbReference type="GO" id="GO:0009435">
    <property type="term" value="P:NAD+ biosynthetic process"/>
    <property type="evidence" value="ECO:0007669"/>
    <property type="project" value="InterPro"/>
</dbReference>
<name>Q3ACM4_CARHZ</name>
<dbReference type="eggNOG" id="COG0157">
    <property type="taxonomic scope" value="Bacteria"/>
</dbReference>
<sequence length="279" mass="30489">MNFNNSGDIRDILFSKIMQKHFTAQIKAENGGIIAGAQNAYNALKQLGLEIEYFVYDGTEVQPETVIARFKGNPKQIAQAEEVVMGYLMKTSGIATATRRAINLAEGKIRIVSGAWKKMPSEMKQLVREAIAVGGGAFRILDVPFVYLDKNYIRMFGSIVEALKSAQVFGDRYKVVQLRGEMKDIKEEAIEAATNGAYVLMVDTGKISDVKIVNSTLEELGLRKEKLVAFAGGVKINAIPSYIGLGIDILDIGSEIVDAPLMDMKLDVISEGKEGEDGT</sequence>
<dbReference type="SUPFAM" id="SSF54675">
    <property type="entry name" value="Nicotinate/Quinolinate PRTase N-terminal domain-like"/>
    <property type="match status" value="1"/>
</dbReference>
<dbReference type="AlphaFoldDB" id="Q3ACM4"/>
<evidence type="ECO:0000256" key="1">
    <source>
        <dbReference type="ARBA" id="ARBA00009400"/>
    </source>
</evidence>
<dbReference type="InterPro" id="IPR036068">
    <property type="entry name" value="Nicotinate_pribotase-like_C"/>
</dbReference>
<dbReference type="PIRSF" id="PIRSF006250">
    <property type="entry name" value="NadC_ModD"/>
    <property type="match status" value="1"/>
</dbReference>
<dbReference type="Pfam" id="PF02749">
    <property type="entry name" value="QRPTase_N"/>
    <property type="match status" value="1"/>
</dbReference>
<dbReference type="InterPro" id="IPR013785">
    <property type="entry name" value="Aldolase_TIM"/>
</dbReference>
<keyword evidence="9" id="KW-1185">Reference proteome</keyword>
<dbReference type="RefSeq" id="WP_011344186.1">
    <property type="nucleotide sequence ID" value="NC_007503.1"/>
</dbReference>
<evidence type="ECO:0000256" key="2">
    <source>
        <dbReference type="ARBA" id="ARBA00022676"/>
    </source>
</evidence>